<dbReference type="PANTHER" id="PTHR12829">
    <property type="entry name" value="N6-ADENOSINE-METHYLTRANSFERASE"/>
    <property type="match status" value="1"/>
</dbReference>
<keyword evidence="2" id="KW-0808">Transferase</keyword>
<proteinExistence type="inferred from homology"/>
<accession>A0A6M4M9I0</accession>
<keyword evidence="1 5" id="KW-0489">Methyltransferase</keyword>
<evidence type="ECO:0000313" key="6">
    <source>
        <dbReference type="Proteomes" id="UP000219285"/>
    </source>
</evidence>
<gene>
    <name evidence="5" type="ORF">CA267_001860</name>
</gene>
<name>A0A6M4M9I0_9ALTE</name>
<dbReference type="SUPFAM" id="SSF53335">
    <property type="entry name" value="S-adenosyl-L-methionine-dependent methyltransferases"/>
    <property type="match status" value="1"/>
</dbReference>
<keyword evidence="3" id="KW-0949">S-adenosyl-L-methionine</keyword>
<dbReference type="GO" id="GO:0008168">
    <property type="term" value="F:methyltransferase activity"/>
    <property type="evidence" value="ECO:0007669"/>
    <property type="project" value="UniProtKB-KW"/>
</dbReference>
<evidence type="ECO:0000256" key="2">
    <source>
        <dbReference type="ARBA" id="ARBA00022679"/>
    </source>
</evidence>
<keyword evidence="6" id="KW-1185">Reference proteome</keyword>
<dbReference type="Proteomes" id="UP000219285">
    <property type="component" value="Chromosome"/>
</dbReference>
<organism evidence="5 6">
    <name type="scientific">Alteromonas pelagimontana</name>
    <dbReference type="NCBI Taxonomy" id="1858656"/>
    <lineage>
        <taxon>Bacteria</taxon>
        <taxon>Pseudomonadati</taxon>
        <taxon>Pseudomonadota</taxon>
        <taxon>Gammaproteobacteria</taxon>
        <taxon>Alteromonadales</taxon>
        <taxon>Alteromonadaceae</taxon>
        <taxon>Alteromonas/Salinimonas group</taxon>
        <taxon>Alteromonas</taxon>
    </lineage>
</organism>
<dbReference type="Pfam" id="PF05063">
    <property type="entry name" value="MT-A70"/>
    <property type="match status" value="1"/>
</dbReference>
<dbReference type="PANTHER" id="PTHR12829:SF7">
    <property type="entry name" value="N6-ADENOSINE-METHYLTRANSFERASE CATALYTIC SUBUNIT"/>
    <property type="match status" value="1"/>
</dbReference>
<comment type="similarity">
    <text evidence="4">Belongs to the MT-A70-like family.</text>
</comment>
<dbReference type="REBASE" id="386294">
    <property type="entry name" value="M.Ape512ORF1860P"/>
</dbReference>
<evidence type="ECO:0000313" key="5">
    <source>
        <dbReference type="EMBL" id="QJR79629.1"/>
    </source>
</evidence>
<reference evidence="5 6" key="2">
    <citation type="submission" date="2020-04" db="EMBL/GenBank/DDBJ databases">
        <title>Complete genome sequence of Alteromonas pelagimontana 5.12T.</title>
        <authorList>
            <person name="Sinha R.K."/>
            <person name="Krishnan K.P."/>
            <person name="Kurian J.P."/>
        </authorList>
    </citation>
    <scope>NUCLEOTIDE SEQUENCE [LARGE SCALE GENOMIC DNA]</scope>
    <source>
        <strain evidence="5 6">5.12</strain>
    </source>
</reference>
<evidence type="ECO:0000256" key="4">
    <source>
        <dbReference type="PROSITE-ProRule" id="PRU00489"/>
    </source>
</evidence>
<sequence length="192" mass="21299">MEEVGMSKYEIIYADPPWSFNNKKTGGSMTSGAASQYDVMTLEQMKQLPVPDLCADNCVLIMWWVGSQPQEALDLCNAWGFTLKNMNGFVWNKLTRNQNPHFGMGFWTRAGSESAIIATRGKPKPVSHSVRAVHSAVVGKHSEKPSAFRNKAVELCGDVPRLEMFARTQTPGWDVFGNQVDNSIEINSKEAA</sequence>
<evidence type="ECO:0000256" key="3">
    <source>
        <dbReference type="ARBA" id="ARBA00022691"/>
    </source>
</evidence>
<dbReference type="AlphaFoldDB" id="A0A6M4M9I0"/>
<dbReference type="PROSITE" id="PS51143">
    <property type="entry name" value="MT_A70"/>
    <property type="match status" value="1"/>
</dbReference>
<dbReference type="KEGG" id="apel:CA267_001860"/>
<protein>
    <submittedName>
        <fullName evidence="5">Adenine methylase</fullName>
    </submittedName>
</protein>
<dbReference type="GO" id="GO:0032259">
    <property type="term" value="P:methylation"/>
    <property type="evidence" value="ECO:0007669"/>
    <property type="project" value="UniProtKB-KW"/>
</dbReference>
<dbReference type="InterPro" id="IPR007757">
    <property type="entry name" value="MT-A70-like"/>
</dbReference>
<reference evidence="6" key="1">
    <citation type="submission" date="2014-12" db="EMBL/GenBank/DDBJ databases">
        <title>Complete genome sequence of a multi-drug resistant Klebsiella pneumoniae.</title>
        <authorList>
            <person name="Hua X."/>
            <person name="Chen Q."/>
            <person name="Li X."/>
            <person name="Feng Y."/>
            <person name="Ruan Z."/>
            <person name="Yu Y."/>
        </authorList>
    </citation>
    <scope>NUCLEOTIDE SEQUENCE [LARGE SCALE GENOMIC DNA]</scope>
    <source>
        <strain evidence="6">5.12</strain>
    </source>
</reference>
<dbReference type="OrthoDB" id="6258822at2"/>
<dbReference type="InterPro" id="IPR029063">
    <property type="entry name" value="SAM-dependent_MTases_sf"/>
</dbReference>
<evidence type="ECO:0000256" key="1">
    <source>
        <dbReference type="ARBA" id="ARBA00022603"/>
    </source>
</evidence>
<dbReference type="EMBL" id="CP052766">
    <property type="protein sequence ID" value="QJR79629.1"/>
    <property type="molecule type" value="Genomic_DNA"/>
</dbReference>